<evidence type="ECO:0000256" key="4">
    <source>
        <dbReference type="SAM" id="SignalP"/>
    </source>
</evidence>
<evidence type="ECO:0000313" key="6">
    <source>
        <dbReference type="EMBL" id="QJD82101.1"/>
    </source>
</evidence>
<reference evidence="6 7" key="1">
    <citation type="submission" date="2020-04" db="EMBL/GenBank/DDBJ databases">
        <title>Genome sequencing of novel species.</title>
        <authorList>
            <person name="Heo J."/>
            <person name="Kim S.-J."/>
            <person name="Kim J.-S."/>
            <person name="Hong S.-B."/>
            <person name="Kwon S.-W."/>
        </authorList>
    </citation>
    <scope>NUCLEOTIDE SEQUENCE [LARGE SCALE GENOMIC DNA]</scope>
    <source>
        <strain evidence="6 7">MFER-1</strain>
    </source>
</reference>
<proteinExistence type="inferred from homology"/>
<comment type="similarity">
    <text evidence="2">Belongs to the bacterial solute-binding protein 2 family.</text>
</comment>
<evidence type="ECO:0000256" key="2">
    <source>
        <dbReference type="ARBA" id="ARBA00007639"/>
    </source>
</evidence>
<dbReference type="CDD" id="cd01536">
    <property type="entry name" value="PBP1_ABC_sugar_binding-like"/>
    <property type="match status" value="1"/>
</dbReference>
<dbReference type="SUPFAM" id="SSF53822">
    <property type="entry name" value="Periplasmic binding protein-like I"/>
    <property type="match status" value="1"/>
</dbReference>
<accession>A0A7Z2ZJD1</accession>
<dbReference type="PANTHER" id="PTHR46847">
    <property type="entry name" value="D-ALLOSE-BINDING PERIPLASMIC PROTEIN-RELATED"/>
    <property type="match status" value="1"/>
</dbReference>
<feature type="signal peptide" evidence="4">
    <location>
        <begin position="1"/>
        <end position="20"/>
    </location>
</feature>
<evidence type="ECO:0000259" key="5">
    <source>
        <dbReference type="Pfam" id="PF13407"/>
    </source>
</evidence>
<dbReference type="AlphaFoldDB" id="A0A7Z2ZJD1"/>
<dbReference type="KEGG" id="cheb:HH215_02180"/>
<protein>
    <submittedName>
        <fullName evidence="6">Sugar ABC transporter substrate-binding protein</fullName>
    </submittedName>
</protein>
<dbReference type="GO" id="GO:0030246">
    <property type="term" value="F:carbohydrate binding"/>
    <property type="evidence" value="ECO:0007669"/>
    <property type="project" value="UniProtKB-ARBA"/>
</dbReference>
<dbReference type="Gene3D" id="3.40.50.2300">
    <property type="match status" value="2"/>
</dbReference>
<evidence type="ECO:0000313" key="7">
    <source>
        <dbReference type="Proteomes" id="UP000502248"/>
    </source>
</evidence>
<dbReference type="RefSeq" id="WP_169278404.1">
    <property type="nucleotide sequence ID" value="NZ_CP051680.1"/>
</dbReference>
<feature type="chain" id="PRO_5039546619" evidence="4">
    <location>
        <begin position="21"/>
        <end position="344"/>
    </location>
</feature>
<feature type="domain" description="Periplasmic binding protein" evidence="5">
    <location>
        <begin position="58"/>
        <end position="321"/>
    </location>
</feature>
<dbReference type="Pfam" id="PF13407">
    <property type="entry name" value="Peripla_BP_4"/>
    <property type="match status" value="1"/>
</dbReference>
<comment type="subcellular location">
    <subcellularLocation>
        <location evidence="1">Cell envelope</location>
    </subcellularLocation>
</comment>
<keyword evidence="7" id="KW-1185">Reference proteome</keyword>
<dbReference type="EMBL" id="CP051680">
    <property type="protein sequence ID" value="QJD82101.1"/>
    <property type="molecule type" value="Genomic_DNA"/>
</dbReference>
<organism evidence="6 7">
    <name type="scientific">Cohnella herbarum</name>
    <dbReference type="NCBI Taxonomy" id="2728023"/>
    <lineage>
        <taxon>Bacteria</taxon>
        <taxon>Bacillati</taxon>
        <taxon>Bacillota</taxon>
        <taxon>Bacilli</taxon>
        <taxon>Bacillales</taxon>
        <taxon>Paenibacillaceae</taxon>
        <taxon>Cohnella</taxon>
    </lineage>
</organism>
<dbReference type="Proteomes" id="UP000502248">
    <property type="component" value="Chromosome"/>
</dbReference>
<sequence length="344" mass="36809">MKNGFLKKTMGLLVVTSMFGAVVVGCSSNNDNSNASPSGSPAGSAGASSPAAETKYKIGFANLAENAPFFVDVRKGIEKVAKEKGIELITADNKADGATALSNAENFITQKVDLAIEFQSDAKFGEVIMDKFNEKKIPVIAIDIPMNGAVFMGANNKQAGILAGEAIGKAAQEKWNGQIDKVIMLELPQSGEVPALRMSGQLEGLKSVIPDIKDEDIIRLDSKNTLEEAKRLITDVLTTLPNAKHIAILSINDDTALGAVAALEIAKRTNDALIVGQGADQRGREELAKENTPFVGSTGYFPEKYGEYLINAAIDMLQGKDVGKEILMEHVFIGKDNLKEYYPD</sequence>
<gene>
    <name evidence="6" type="ORF">HH215_02180</name>
</gene>
<dbReference type="PANTHER" id="PTHR46847:SF1">
    <property type="entry name" value="D-ALLOSE-BINDING PERIPLASMIC PROTEIN-RELATED"/>
    <property type="match status" value="1"/>
</dbReference>
<evidence type="ECO:0000256" key="1">
    <source>
        <dbReference type="ARBA" id="ARBA00004196"/>
    </source>
</evidence>
<dbReference type="GO" id="GO:0030313">
    <property type="term" value="C:cell envelope"/>
    <property type="evidence" value="ECO:0007669"/>
    <property type="project" value="UniProtKB-SubCell"/>
</dbReference>
<dbReference type="InterPro" id="IPR028082">
    <property type="entry name" value="Peripla_BP_I"/>
</dbReference>
<name>A0A7Z2ZJD1_9BACL</name>
<keyword evidence="3 4" id="KW-0732">Signal</keyword>
<evidence type="ECO:0000256" key="3">
    <source>
        <dbReference type="ARBA" id="ARBA00022729"/>
    </source>
</evidence>
<dbReference type="InterPro" id="IPR025997">
    <property type="entry name" value="SBP_2_dom"/>
</dbReference>
<dbReference type="PROSITE" id="PS51257">
    <property type="entry name" value="PROKAR_LIPOPROTEIN"/>
    <property type="match status" value="1"/>
</dbReference>